<organism evidence="1 2">
    <name type="scientific">Nosema granulosis</name>
    <dbReference type="NCBI Taxonomy" id="83296"/>
    <lineage>
        <taxon>Eukaryota</taxon>
        <taxon>Fungi</taxon>
        <taxon>Fungi incertae sedis</taxon>
        <taxon>Microsporidia</taxon>
        <taxon>Nosematidae</taxon>
        <taxon>Nosema</taxon>
    </lineage>
</organism>
<gene>
    <name evidence="1" type="ORF">NGRA_3037</name>
</gene>
<sequence length="250" mass="30030">MLFLIYYFQCFKASKKIIQEYNFPVRIYKASSHLIAPPREYFYGYILEIQSTVLETFYIPDENIITVEDCSNPPGQNYIEATLILRHNGELNKSFIRGKCIRMAFQNNKNDIIISDLIYINSDGNLTPFLYTSYIELLSLINAFLTCKESFFYENLYCEKANLRFINKQICMISIDPNTKSFYEWKIFLERIISDGNSFDFEKYDNEIKNCIKYLTEMNSFSREYIERIRKYTRNDDFYKYFILQYETKT</sequence>
<comment type="caution">
    <text evidence="1">The sequence shown here is derived from an EMBL/GenBank/DDBJ whole genome shotgun (WGS) entry which is preliminary data.</text>
</comment>
<dbReference type="AlphaFoldDB" id="A0A9P6GWK0"/>
<evidence type="ECO:0000313" key="2">
    <source>
        <dbReference type="Proteomes" id="UP000740883"/>
    </source>
</evidence>
<dbReference type="EMBL" id="SBJO01000533">
    <property type="protein sequence ID" value="KAF9760743.1"/>
    <property type="molecule type" value="Genomic_DNA"/>
</dbReference>
<evidence type="ECO:0000313" key="1">
    <source>
        <dbReference type="EMBL" id="KAF9760743.1"/>
    </source>
</evidence>
<accession>A0A9P6GWK0</accession>
<name>A0A9P6GWK0_9MICR</name>
<keyword evidence="2" id="KW-1185">Reference proteome</keyword>
<protein>
    <submittedName>
        <fullName evidence="1">Uncharacterized protein</fullName>
    </submittedName>
</protein>
<dbReference type="Proteomes" id="UP000740883">
    <property type="component" value="Unassembled WGS sequence"/>
</dbReference>
<proteinExistence type="predicted"/>
<reference evidence="1 2" key="1">
    <citation type="journal article" date="2020" name="Genome Biol. Evol.">
        <title>Comparative genomics of strictly vertically transmitted, feminizing microsporidia endosymbionts of amphipod crustaceans.</title>
        <authorList>
            <person name="Cormier A."/>
            <person name="Chebbi M.A."/>
            <person name="Giraud I."/>
            <person name="Wattier R."/>
            <person name="Teixeira M."/>
            <person name="Gilbert C."/>
            <person name="Rigaud T."/>
            <person name="Cordaux R."/>
        </authorList>
    </citation>
    <scope>NUCLEOTIDE SEQUENCE [LARGE SCALE GENOMIC DNA]</scope>
    <source>
        <strain evidence="1 2">Ou3-Ou53</strain>
    </source>
</reference>